<accession>A0A8I6TEC7</accession>
<feature type="region of interest" description="Disordered" evidence="2">
    <location>
        <begin position="1"/>
        <end position="25"/>
    </location>
</feature>
<organism evidence="3 4">
    <name type="scientific">Cimex lectularius</name>
    <name type="common">Bed bug</name>
    <name type="synonym">Acanthia lectularia</name>
    <dbReference type="NCBI Taxonomy" id="79782"/>
    <lineage>
        <taxon>Eukaryota</taxon>
        <taxon>Metazoa</taxon>
        <taxon>Ecdysozoa</taxon>
        <taxon>Arthropoda</taxon>
        <taxon>Hexapoda</taxon>
        <taxon>Insecta</taxon>
        <taxon>Pterygota</taxon>
        <taxon>Neoptera</taxon>
        <taxon>Paraneoptera</taxon>
        <taxon>Hemiptera</taxon>
        <taxon>Heteroptera</taxon>
        <taxon>Panheteroptera</taxon>
        <taxon>Cimicomorpha</taxon>
        <taxon>Cimicidae</taxon>
        <taxon>Cimex</taxon>
    </lineage>
</organism>
<dbReference type="PANTHER" id="PTHR31432">
    <property type="entry name" value="INTRAFLAGELLAR TRANSPORT PROTEIN 74 HOMOLOG"/>
    <property type="match status" value="1"/>
</dbReference>
<feature type="compositionally biased region" description="Basic and acidic residues" evidence="2">
    <location>
        <begin position="1"/>
        <end position="16"/>
    </location>
</feature>
<dbReference type="OMA" id="THAMDPQ"/>
<protein>
    <submittedName>
        <fullName evidence="3">Uncharacterized protein</fullName>
    </submittedName>
</protein>
<proteinExistence type="predicted"/>
<dbReference type="InterPro" id="IPR029602">
    <property type="entry name" value="IFT74"/>
</dbReference>
<keyword evidence="1" id="KW-0175">Coiled coil</keyword>
<dbReference type="GO" id="GO:0048487">
    <property type="term" value="F:beta-tubulin binding"/>
    <property type="evidence" value="ECO:0007669"/>
    <property type="project" value="InterPro"/>
</dbReference>
<feature type="coiled-coil region" evidence="1">
    <location>
        <begin position="198"/>
        <end position="254"/>
    </location>
</feature>
<dbReference type="OrthoDB" id="444379at2759"/>
<reference evidence="3" key="1">
    <citation type="submission" date="2022-01" db="UniProtKB">
        <authorList>
            <consortium name="EnsemblMetazoa"/>
        </authorList>
    </citation>
    <scope>IDENTIFICATION</scope>
</reference>
<evidence type="ECO:0000313" key="3">
    <source>
        <dbReference type="EnsemblMetazoa" id="XP_014249244.1"/>
    </source>
</evidence>
<evidence type="ECO:0000256" key="2">
    <source>
        <dbReference type="SAM" id="MobiDB-lite"/>
    </source>
</evidence>
<keyword evidence="4" id="KW-1185">Reference proteome</keyword>
<dbReference type="PANTHER" id="PTHR31432:SF0">
    <property type="entry name" value="INTRAFLAGELLAR TRANSPORT PROTEIN 74 HOMOLOG"/>
    <property type="match status" value="1"/>
</dbReference>
<dbReference type="GeneID" id="106666504"/>
<sequence length="578" mass="66414">MEDGHSISHRSLEERPKSRRGNFCSETLAPGRPRVFLRPPSACAFPCPKTTASLLSDKSLHNTERLASQKGISFLRTSTSHGNHARAIRDKRYFEGVIQLKIGEISSELMKIRMEMEKSTREQSAIGIYEKRVKQLATELTDLQKTLAEYNTCIEKVNVGADSTTILCAAKDLARINDSDVLSLESLYTERVKKQESLKSLQGQIDKEIEQFEKIEKDMNPTERQQYLRIKSQRDDYAKKVMELESEIDHLNKSKNPILSQVFISPEKQEQIKLELKLYELEKTKDRVMEELKCNLSPEDQRKELLNRIKEDKAQTAAIQKATSDVKEQIKETELSLSQEDVFGKCSRQGKVMDLKNKEKGIEDFLSSVDKMMSNENDKLKTLQKNILDIIYQTEKKIAFIPTTVDYKSLYDSANSAGPKRSPSKEFLLANRYLVKLGIMKKNIEITNKRLYKEINTMLSDIDIFSDLVSLEEEFDTKRVWLLKEKAELCSDRPLTKSLWQDTLNCFNDLQKALAENDNYIAIANCEKKLLVVEESNFAIEEYLNEAIYGDDIAAWETRALEIVTRLNRQLIGKLSST</sequence>
<dbReference type="RefSeq" id="XP_014249244.1">
    <property type="nucleotide sequence ID" value="XM_014393758.2"/>
</dbReference>
<dbReference type="GO" id="GO:0035735">
    <property type="term" value="P:intraciliary transport involved in cilium assembly"/>
    <property type="evidence" value="ECO:0007669"/>
    <property type="project" value="TreeGrafter"/>
</dbReference>
<evidence type="ECO:0000256" key="1">
    <source>
        <dbReference type="SAM" id="Coils"/>
    </source>
</evidence>
<dbReference type="AlphaFoldDB" id="A0A8I6TEC7"/>
<dbReference type="GO" id="GO:0005929">
    <property type="term" value="C:cilium"/>
    <property type="evidence" value="ECO:0007669"/>
    <property type="project" value="TreeGrafter"/>
</dbReference>
<dbReference type="Proteomes" id="UP000494040">
    <property type="component" value="Unassembled WGS sequence"/>
</dbReference>
<dbReference type="KEGG" id="clec:106666504"/>
<name>A0A8I6TEC7_CIMLE</name>
<dbReference type="EnsemblMetazoa" id="XM_014393758.2">
    <property type="protein sequence ID" value="XP_014249244.1"/>
    <property type="gene ID" value="LOC106666504"/>
</dbReference>
<evidence type="ECO:0000313" key="4">
    <source>
        <dbReference type="Proteomes" id="UP000494040"/>
    </source>
</evidence>
<dbReference type="GO" id="GO:0030992">
    <property type="term" value="C:intraciliary transport particle B"/>
    <property type="evidence" value="ECO:0007669"/>
    <property type="project" value="InterPro"/>
</dbReference>